<evidence type="ECO:0008006" key="3">
    <source>
        <dbReference type="Google" id="ProtNLM"/>
    </source>
</evidence>
<dbReference type="InterPro" id="IPR023346">
    <property type="entry name" value="Lysozyme-like_dom_sf"/>
</dbReference>
<name>A0A2G4R926_9PROT</name>
<gene>
    <name evidence="1" type="ORF">CSR02_13535</name>
</gene>
<protein>
    <recommendedName>
        <fullName evidence="3">Lytic transglycosylase</fullName>
    </recommendedName>
</protein>
<dbReference type="SUPFAM" id="SSF53955">
    <property type="entry name" value="Lysozyme-like"/>
    <property type="match status" value="1"/>
</dbReference>
<accession>A0A2G4R926</accession>
<dbReference type="EMBL" id="PEBQ01000173">
    <property type="protein sequence ID" value="PHY93058.1"/>
    <property type="molecule type" value="Genomic_DNA"/>
</dbReference>
<keyword evidence="2" id="KW-1185">Reference proteome</keyword>
<organism evidence="1 2">
    <name type="scientific">Acetobacter pomorum</name>
    <dbReference type="NCBI Taxonomy" id="65959"/>
    <lineage>
        <taxon>Bacteria</taxon>
        <taxon>Pseudomonadati</taxon>
        <taxon>Pseudomonadota</taxon>
        <taxon>Alphaproteobacteria</taxon>
        <taxon>Acetobacterales</taxon>
        <taxon>Acetobacteraceae</taxon>
        <taxon>Acetobacter</taxon>
    </lineage>
</organism>
<evidence type="ECO:0000313" key="1">
    <source>
        <dbReference type="EMBL" id="PHY93058.1"/>
    </source>
</evidence>
<dbReference type="Proteomes" id="UP000228751">
    <property type="component" value="Unassembled WGS sequence"/>
</dbReference>
<proteinExistence type="predicted"/>
<sequence>MYLPGALLSDCVKKMVLRREKEKKHLRHLILSFWVICAFIALLPRSAHAQQTPITRTCILRSADAFHIPYRIILTLLRTEGGQLGMEHHNDNGTYDLGPMQVNSRWIPDVANFHFGGDKKAAWSAVRDWGCYNILIGTWVFRTYVDEAGGNLAEAVGLYNSHNIIPKLRYQRRFAANYAKLFFGSSKVNNSQEARSATPGFNNQRQNG</sequence>
<reference evidence="1 2" key="1">
    <citation type="submission" date="2017-10" db="EMBL/GenBank/DDBJ databases">
        <title>Genomic analysis of the genus Acetobacter.</title>
        <authorList>
            <person name="Kim K.H."/>
            <person name="Chun B.H."/>
            <person name="Son A.R."/>
            <person name="Jeon C.O."/>
        </authorList>
    </citation>
    <scope>NUCLEOTIDE SEQUENCE [LARGE SCALE GENOMIC DNA]</scope>
    <source>
        <strain evidence="1 2">LHT 2458</strain>
    </source>
</reference>
<dbReference type="Gene3D" id="1.10.530.10">
    <property type="match status" value="1"/>
</dbReference>
<dbReference type="AlphaFoldDB" id="A0A2G4R926"/>
<comment type="caution">
    <text evidence="1">The sequence shown here is derived from an EMBL/GenBank/DDBJ whole genome shotgun (WGS) entry which is preliminary data.</text>
</comment>
<evidence type="ECO:0000313" key="2">
    <source>
        <dbReference type="Proteomes" id="UP000228751"/>
    </source>
</evidence>
<dbReference type="CDD" id="cd13400">
    <property type="entry name" value="LT_IagB-like"/>
    <property type="match status" value="1"/>
</dbReference>